<dbReference type="PANTHER" id="PTHR47561:SF1">
    <property type="entry name" value="POLYSACCHARIDE DEACETYLASE FAMILY PROTEIN (AFU_ORTHOLOGUE AFUA_6G05030)"/>
    <property type="match status" value="1"/>
</dbReference>
<dbReference type="GO" id="GO:0016810">
    <property type="term" value="F:hydrolase activity, acting on carbon-nitrogen (but not peptide) bonds"/>
    <property type="evidence" value="ECO:0007669"/>
    <property type="project" value="InterPro"/>
</dbReference>
<proteinExistence type="predicted"/>
<protein>
    <submittedName>
        <fullName evidence="2">Peptidoglycan deacetylase</fullName>
    </submittedName>
</protein>
<sequence length="112" mass="12389">MGKKKVMVCYGVDIDAVAGWLGSYGGEDSTSDVSRGIWAGTIGTRRLLKLFDKYNIKASWFIPGHTLESFPEECALVRDAGHEIGVCSVPLRQLTSTNIYSFMDIPMRILQT</sequence>
<evidence type="ECO:0000313" key="3">
    <source>
        <dbReference type="Proteomes" id="UP000277212"/>
    </source>
</evidence>
<keyword evidence="3" id="KW-1185">Reference proteome</keyword>
<evidence type="ECO:0000313" key="2">
    <source>
        <dbReference type="EMBL" id="RMJ09335.1"/>
    </source>
</evidence>
<dbReference type="Proteomes" id="UP000277212">
    <property type="component" value="Unassembled WGS sequence"/>
</dbReference>
<name>A0A3M2RWR8_9HYPO</name>
<dbReference type="InterPro" id="IPR011330">
    <property type="entry name" value="Glyco_hydro/deAcase_b/a-brl"/>
</dbReference>
<gene>
    <name evidence="2" type="ORF">CDV36_011039</name>
</gene>
<dbReference type="SUPFAM" id="SSF88713">
    <property type="entry name" value="Glycoside hydrolase/deacetylase"/>
    <property type="match status" value="1"/>
</dbReference>
<dbReference type="AlphaFoldDB" id="A0A3M2RWR8"/>
<evidence type="ECO:0000259" key="1">
    <source>
        <dbReference type="PROSITE" id="PS51677"/>
    </source>
</evidence>
<dbReference type="PROSITE" id="PS51677">
    <property type="entry name" value="NODB"/>
    <property type="match status" value="1"/>
</dbReference>
<dbReference type="PANTHER" id="PTHR47561">
    <property type="entry name" value="POLYSACCHARIDE DEACETYLASE FAMILY PROTEIN (AFU_ORTHOLOGUE AFUA_6G05030)"/>
    <property type="match status" value="1"/>
</dbReference>
<organism evidence="2 3">
    <name type="scientific">Fusarium kuroshium</name>
    <dbReference type="NCBI Taxonomy" id="2010991"/>
    <lineage>
        <taxon>Eukaryota</taxon>
        <taxon>Fungi</taxon>
        <taxon>Dikarya</taxon>
        <taxon>Ascomycota</taxon>
        <taxon>Pezizomycotina</taxon>
        <taxon>Sordariomycetes</taxon>
        <taxon>Hypocreomycetidae</taxon>
        <taxon>Hypocreales</taxon>
        <taxon>Nectriaceae</taxon>
        <taxon>Fusarium</taxon>
        <taxon>Fusarium solani species complex</taxon>
    </lineage>
</organism>
<accession>A0A3M2RWR8</accession>
<comment type="caution">
    <text evidence="2">The sequence shown here is derived from an EMBL/GenBank/DDBJ whole genome shotgun (WGS) entry which is preliminary data.</text>
</comment>
<dbReference type="OrthoDB" id="3162524at2759"/>
<feature type="domain" description="NodB homology" evidence="1">
    <location>
        <begin position="30"/>
        <end position="112"/>
    </location>
</feature>
<dbReference type="InterPro" id="IPR002509">
    <property type="entry name" value="NODB_dom"/>
</dbReference>
<reference evidence="2 3" key="1">
    <citation type="submission" date="2017-06" db="EMBL/GenBank/DDBJ databases">
        <title>Comparative genomic analysis of Ambrosia Fusariam Clade fungi.</title>
        <authorList>
            <person name="Stajich J.E."/>
            <person name="Carrillo J."/>
            <person name="Kijimoto T."/>
            <person name="Eskalen A."/>
            <person name="O'Donnell K."/>
            <person name="Kasson M."/>
        </authorList>
    </citation>
    <scope>NUCLEOTIDE SEQUENCE [LARGE SCALE GENOMIC DNA]</scope>
    <source>
        <strain evidence="2">UCR3666</strain>
    </source>
</reference>
<dbReference type="EMBL" id="NKUJ01000246">
    <property type="protein sequence ID" value="RMJ09335.1"/>
    <property type="molecule type" value="Genomic_DNA"/>
</dbReference>
<dbReference type="GO" id="GO:0005975">
    <property type="term" value="P:carbohydrate metabolic process"/>
    <property type="evidence" value="ECO:0007669"/>
    <property type="project" value="InterPro"/>
</dbReference>
<dbReference type="Pfam" id="PF01522">
    <property type="entry name" value="Polysacc_deac_1"/>
    <property type="match status" value="1"/>
</dbReference>
<dbReference type="Gene3D" id="3.20.20.370">
    <property type="entry name" value="Glycoside hydrolase/deacetylase"/>
    <property type="match status" value="1"/>
</dbReference>